<comment type="caution">
    <text evidence="1">The sequence shown here is derived from an EMBL/GenBank/DDBJ whole genome shotgun (WGS) entry which is preliminary data.</text>
</comment>
<dbReference type="AlphaFoldDB" id="A0A7H4PAP2"/>
<name>A0A7H4PAP2_9ENTR</name>
<keyword evidence="1" id="KW-0238">DNA-binding</keyword>
<evidence type="ECO:0000313" key="2">
    <source>
        <dbReference type="Proteomes" id="UP000254571"/>
    </source>
</evidence>
<organism evidence="1 2">
    <name type="scientific">Klebsiella grimontii</name>
    <dbReference type="NCBI Taxonomy" id="2058152"/>
    <lineage>
        <taxon>Bacteria</taxon>
        <taxon>Pseudomonadati</taxon>
        <taxon>Pseudomonadota</taxon>
        <taxon>Gammaproteobacteria</taxon>
        <taxon>Enterobacterales</taxon>
        <taxon>Enterobacteriaceae</taxon>
        <taxon>Klebsiella/Raoultella group</taxon>
        <taxon>Klebsiella</taxon>
    </lineage>
</organism>
<dbReference type="EMBL" id="UGMX01000002">
    <property type="protein sequence ID" value="STW09507.1"/>
    <property type="molecule type" value="Genomic_DNA"/>
</dbReference>
<proteinExistence type="predicted"/>
<gene>
    <name evidence="1" type="primary">bglJ</name>
    <name evidence="1" type="ORF">NCTC9149_06000</name>
</gene>
<sequence>MEKDVTTRYIAIVEKCAMTEVALRHILLNESGKNYRIQFFKDTKALKREFQSEDFSAIIFSLSGNRRSRLESLLFLHEIARYCPKRKELSWLMMKRKCVWLAI</sequence>
<evidence type="ECO:0000313" key="1">
    <source>
        <dbReference type="EMBL" id="STW09507.1"/>
    </source>
</evidence>
<accession>A0A7H4PAP2</accession>
<dbReference type="GO" id="GO:0003677">
    <property type="term" value="F:DNA binding"/>
    <property type="evidence" value="ECO:0007669"/>
    <property type="project" value="UniProtKB-KW"/>
</dbReference>
<reference evidence="1 2" key="1">
    <citation type="submission" date="2018-06" db="EMBL/GenBank/DDBJ databases">
        <authorList>
            <consortium name="Pathogen Informatics"/>
            <person name="Doyle S."/>
        </authorList>
    </citation>
    <scope>NUCLEOTIDE SEQUENCE [LARGE SCALE GENOMIC DNA]</scope>
    <source>
        <strain evidence="1 2">NCTC9149</strain>
    </source>
</reference>
<dbReference type="Proteomes" id="UP000254571">
    <property type="component" value="Unassembled WGS sequence"/>
</dbReference>
<protein>
    <submittedName>
        <fullName evidence="1">DNA-binding transcriptional activator BglJ</fullName>
    </submittedName>
</protein>